<accession>A0A0X8X6W0</accession>
<dbReference type="EMBL" id="AP017313">
    <property type="protein sequence ID" value="BAU54594.1"/>
    <property type="molecule type" value="Genomic_DNA"/>
</dbReference>
<dbReference type="SUPFAM" id="SSF56935">
    <property type="entry name" value="Porins"/>
    <property type="match status" value="1"/>
</dbReference>
<dbReference type="KEGG" id="mgot:MgSA37_02770"/>
<proteinExistence type="predicted"/>
<sequence>MTLQLYYSNPLRNTLNKLKSLNIKLNKMKQRYLTRTLLLLSILFTSIFAKAQQNDDMINILLKKHVISQQEADSIRSDEAIKAQAKKDKEHVISVGTKALQISGLLQERYQAFQQVSSNNGFDLHRIRLIVSGNVTDNWSYYTQTELSGSGVKLVDAYTAYKFGDYLKVSAGQFKIPFSLESLTSDAQLEFIDRSQVVEALVGRSKDVISVTPGNQQGRDIGLQINGSFAKIDNNYLFDYTFGVFNGAGYDVTGDNNYNKDIAGRLSIHPVTGLIVSGDFYNGVANYGTPAKNQKRNRGGFDARYVIGPLSVQAEYDKGTDGSIKRDGYFAQAAYFIVPKKLQLAAKYDNYDPNKAIKTDRAKIYTGGVNYFFNNWAKLTVDYLNRREEAAVQVKNDILEVQLQLAF</sequence>
<dbReference type="InterPro" id="IPR010870">
    <property type="entry name" value="Porin_O/P"/>
</dbReference>
<dbReference type="Proteomes" id="UP000218263">
    <property type="component" value="Chromosome"/>
</dbReference>
<dbReference type="Gene3D" id="2.40.160.10">
    <property type="entry name" value="Porin"/>
    <property type="match status" value="1"/>
</dbReference>
<name>A0A0X8X6W0_9SPHI</name>
<evidence type="ECO:0000313" key="1">
    <source>
        <dbReference type="EMBL" id="BAU54594.1"/>
    </source>
</evidence>
<dbReference type="Pfam" id="PF07396">
    <property type="entry name" value="Porin_O_P"/>
    <property type="match status" value="1"/>
</dbReference>
<dbReference type="InterPro" id="IPR023614">
    <property type="entry name" value="Porin_dom_sf"/>
</dbReference>
<reference evidence="1 2" key="1">
    <citation type="submission" date="2015-12" db="EMBL/GenBank/DDBJ databases">
        <title>Genome sequence of Mucilaginibacter gotjawali.</title>
        <authorList>
            <person name="Lee J.S."/>
            <person name="Lee K.C."/>
            <person name="Kim K.K."/>
            <person name="Lee B.W."/>
        </authorList>
    </citation>
    <scope>NUCLEOTIDE SEQUENCE [LARGE SCALE GENOMIC DNA]</scope>
    <source>
        <strain evidence="1 2">SA3-7</strain>
    </source>
</reference>
<organism evidence="1 2">
    <name type="scientific">Mucilaginibacter gotjawali</name>
    <dbReference type="NCBI Taxonomy" id="1550579"/>
    <lineage>
        <taxon>Bacteria</taxon>
        <taxon>Pseudomonadati</taxon>
        <taxon>Bacteroidota</taxon>
        <taxon>Sphingobacteriia</taxon>
        <taxon>Sphingobacteriales</taxon>
        <taxon>Sphingobacteriaceae</taxon>
        <taxon>Mucilaginibacter</taxon>
    </lineage>
</organism>
<protein>
    <submittedName>
        <fullName evidence="1">Phosphate-selective porin O and P</fullName>
    </submittedName>
</protein>
<gene>
    <name evidence="1" type="ORF">MgSA37_02770</name>
</gene>
<dbReference type="AlphaFoldDB" id="A0A0X8X6W0"/>
<keyword evidence="2" id="KW-1185">Reference proteome</keyword>
<evidence type="ECO:0000313" key="2">
    <source>
        <dbReference type="Proteomes" id="UP000218263"/>
    </source>
</evidence>